<dbReference type="EMBL" id="JACFOF010000006">
    <property type="protein sequence ID" value="MBW7953735.1"/>
    <property type="molecule type" value="Genomic_DNA"/>
</dbReference>
<keyword evidence="5 8" id="KW-0812">Transmembrane</keyword>
<sequence>MWYVDEGMYATISRHLNNGYNLYTEIYDHKPPLLFYIYALLGDDQILFKARLVNILLGIISIIGIFAFAKKYFSPRVAKTAFLFSAVLLGSPIIEGNIANAENFFLPLTIWGSYFALSNNKKIIFLAGTMFGIAFMIKFHPLLTLCAVLFYYLLSDFNKRKQLLQKLMPICLGFLVPILITAILLILSGDLVSFIDAAYLDAFRYAGEIQSGNLIGQILQSTVFKTGMLIFALGLIFIQFKRNRISKQTLLIISLLVFELYAVFLSGRAYYHYFLQAVFSISIFLAIYMLRIRQANLQHQLVQMLALFGVVISVFYYFNNLSWRDYKRENRSLPDNLFAIEYYTNFLSYLGGQKDSASYNSFFGPEAEKAEILNQSLSDENRNLYIYADYAWAYVAAEKFSPTRIFVAFQIFYSREYREQTINEIEQKQVEYIVAEKGRHKFKELRELLAKDYSLSFENMYFEYYQKSRLD</sequence>
<evidence type="ECO:0000259" key="9">
    <source>
        <dbReference type="Pfam" id="PF13231"/>
    </source>
</evidence>
<comment type="caution">
    <text evidence="10">The sequence shown here is derived from an EMBL/GenBank/DDBJ whole genome shotgun (WGS) entry which is preliminary data.</text>
</comment>
<gene>
    <name evidence="10" type="ORF">H3C67_03025</name>
</gene>
<dbReference type="GO" id="GO:0005886">
    <property type="term" value="C:plasma membrane"/>
    <property type="evidence" value="ECO:0007669"/>
    <property type="project" value="UniProtKB-SubCell"/>
</dbReference>
<proteinExistence type="predicted"/>
<evidence type="ECO:0000256" key="7">
    <source>
        <dbReference type="ARBA" id="ARBA00023136"/>
    </source>
</evidence>
<feature type="transmembrane region" description="Helical" evidence="8">
    <location>
        <begin position="50"/>
        <end position="69"/>
    </location>
</feature>
<evidence type="ECO:0000256" key="5">
    <source>
        <dbReference type="ARBA" id="ARBA00022692"/>
    </source>
</evidence>
<feature type="domain" description="Glycosyltransferase RgtA/B/C/D-like" evidence="9">
    <location>
        <begin position="30"/>
        <end position="180"/>
    </location>
</feature>
<dbReference type="AlphaFoldDB" id="A0A952AK97"/>
<comment type="subcellular location">
    <subcellularLocation>
        <location evidence="1">Cell membrane</location>
        <topology evidence="1">Multi-pass membrane protein</topology>
    </subcellularLocation>
</comment>
<evidence type="ECO:0000256" key="6">
    <source>
        <dbReference type="ARBA" id="ARBA00022989"/>
    </source>
</evidence>
<evidence type="ECO:0000313" key="10">
    <source>
        <dbReference type="EMBL" id="MBW7953735.1"/>
    </source>
</evidence>
<dbReference type="InterPro" id="IPR038731">
    <property type="entry name" value="RgtA/B/C-like"/>
</dbReference>
<keyword evidence="6 8" id="KW-1133">Transmembrane helix</keyword>
<keyword evidence="2" id="KW-1003">Cell membrane</keyword>
<evidence type="ECO:0000256" key="3">
    <source>
        <dbReference type="ARBA" id="ARBA00022676"/>
    </source>
</evidence>
<name>A0A952AK97_9BACT</name>
<evidence type="ECO:0000256" key="1">
    <source>
        <dbReference type="ARBA" id="ARBA00004651"/>
    </source>
</evidence>
<feature type="transmembrane region" description="Helical" evidence="8">
    <location>
        <begin position="273"/>
        <end position="290"/>
    </location>
</feature>
<keyword evidence="3" id="KW-0328">Glycosyltransferase</keyword>
<keyword evidence="7 8" id="KW-0472">Membrane</keyword>
<feature type="transmembrane region" description="Helical" evidence="8">
    <location>
        <begin position="166"/>
        <end position="187"/>
    </location>
</feature>
<dbReference type="Pfam" id="PF13231">
    <property type="entry name" value="PMT_2"/>
    <property type="match status" value="1"/>
</dbReference>
<evidence type="ECO:0000256" key="2">
    <source>
        <dbReference type="ARBA" id="ARBA00022475"/>
    </source>
</evidence>
<keyword evidence="4" id="KW-0808">Transferase</keyword>
<accession>A0A952AK97</accession>
<protein>
    <submittedName>
        <fullName evidence="10">Glycosyltransferase family 39 protein</fullName>
    </submittedName>
</protein>
<organism evidence="10 11">
    <name type="scientific">Candidatus Dojkabacteria bacterium</name>
    <dbReference type="NCBI Taxonomy" id="2099670"/>
    <lineage>
        <taxon>Bacteria</taxon>
        <taxon>Candidatus Dojkabacteria</taxon>
    </lineage>
</organism>
<reference evidence="10" key="1">
    <citation type="journal article" date="2022" name="ISME J.">
        <title>A general approach to explore prokaryotic protein glycosylation reveals the unique surface layer modulation of an anammox bacterium.</title>
        <authorList>
            <person name="Pabst M."/>
            <person name="Grouzdev D.S."/>
            <person name="Lawson C.E."/>
            <person name="Kleikamp H.B.C."/>
            <person name="de Ram C."/>
            <person name="Louwen R."/>
            <person name="Lin Y.M."/>
            <person name="Lucker S."/>
            <person name="van Loosdrecht M.C.M."/>
            <person name="Laureni M."/>
        </authorList>
    </citation>
    <scope>NUCLEOTIDE SEQUENCE</scope>
    <source>
        <strain evidence="10">BROCD043</strain>
    </source>
</reference>
<evidence type="ECO:0000313" key="11">
    <source>
        <dbReference type="Proteomes" id="UP000781173"/>
    </source>
</evidence>
<dbReference type="Proteomes" id="UP000781173">
    <property type="component" value="Unassembled WGS sequence"/>
</dbReference>
<feature type="transmembrane region" description="Helical" evidence="8">
    <location>
        <begin position="123"/>
        <end position="154"/>
    </location>
</feature>
<evidence type="ECO:0000256" key="8">
    <source>
        <dbReference type="SAM" id="Phobius"/>
    </source>
</evidence>
<dbReference type="GO" id="GO:0016763">
    <property type="term" value="F:pentosyltransferase activity"/>
    <property type="evidence" value="ECO:0007669"/>
    <property type="project" value="TreeGrafter"/>
</dbReference>
<feature type="transmembrane region" description="Helical" evidence="8">
    <location>
        <begin position="81"/>
        <end position="99"/>
    </location>
</feature>
<evidence type="ECO:0000256" key="4">
    <source>
        <dbReference type="ARBA" id="ARBA00022679"/>
    </source>
</evidence>
<feature type="transmembrane region" description="Helical" evidence="8">
    <location>
        <begin position="302"/>
        <end position="318"/>
    </location>
</feature>
<dbReference type="PANTHER" id="PTHR33908">
    <property type="entry name" value="MANNOSYLTRANSFERASE YKCB-RELATED"/>
    <property type="match status" value="1"/>
</dbReference>
<dbReference type="GO" id="GO:0009103">
    <property type="term" value="P:lipopolysaccharide biosynthetic process"/>
    <property type="evidence" value="ECO:0007669"/>
    <property type="project" value="UniProtKB-ARBA"/>
</dbReference>
<feature type="transmembrane region" description="Helical" evidence="8">
    <location>
        <begin position="218"/>
        <end position="238"/>
    </location>
</feature>
<dbReference type="PANTHER" id="PTHR33908:SF11">
    <property type="entry name" value="MEMBRANE PROTEIN"/>
    <property type="match status" value="1"/>
</dbReference>
<dbReference type="InterPro" id="IPR050297">
    <property type="entry name" value="LipidA_mod_glycosyltrf_83"/>
</dbReference>